<dbReference type="SFLD" id="SFLDG00358">
    <property type="entry name" value="Main_(cytGST)"/>
    <property type="match status" value="1"/>
</dbReference>
<accession>A0A022VRL6</accession>
<organism evidence="5">
    <name type="scientific">Trichophyton rubrum CBS 288.86</name>
    <dbReference type="NCBI Taxonomy" id="1215330"/>
    <lineage>
        <taxon>Eukaryota</taxon>
        <taxon>Fungi</taxon>
        <taxon>Dikarya</taxon>
        <taxon>Ascomycota</taxon>
        <taxon>Pezizomycotina</taxon>
        <taxon>Eurotiomycetes</taxon>
        <taxon>Eurotiomycetidae</taxon>
        <taxon>Onygenales</taxon>
        <taxon>Arthrodermataceae</taxon>
        <taxon>Trichophyton</taxon>
    </lineage>
</organism>
<dbReference type="Gene3D" id="1.20.1050.10">
    <property type="match status" value="1"/>
</dbReference>
<evidence type="ECO:0000259" key="3">
    <source>
        <dbReference type="PROSITE" id="PS50404"/>
    </source>
</evidence>
<dbReference type="PANTHER" id="PTHR44051">
    <property type="entry name" value="GLUTATHIONE S-TRANSFERASE-RELATED"/>
    <property type="match status" value="1"/>
</dbReference>
<dbReference type="PROSITE" id="PS50404">
    <property type="entry name" value="GST_NTER"/>
    <property type="match status" value="1"/>
</dbReference>
<protein>
    <recommendedName>
        <fullName evidence="6">Glutathione S-transferase</fullName>
    </recommendedName>
</protein>
<reference evidence="5" key="1">
    <citation type="submission" date="2014-02" db="EMBL/GenBank/DDBJ databases">
        <title>The Genome Sequence of Trichophyton rubrum (morphotype fischeri) CBS 288.86.</title>
        <authorList>
            <consortium name="The Broad Institute Genomics Platform"/>
            <person name="Cuomo C.A."/>
            <person name="White T.C."/>
            <person name="Graser Y."/>
            <person name="Martinez-Rossi N."/>
            <person name="Heitman J."/>
            <person name="Young S.K."/>
            <person name="Zeng Q."/>
            <person name="Gargeya S."/>
            <person name="Abouelleil A."/>
            <person name="Alvarado L."/>
            <person name="Chapman S.B."/>
            <person name="Gainer-Dewar J."/>
            <person name="Goldberg J."/>
            <person name="Griggs A."/>
            <person name="Gujja S."/>
            <person name="Hansen M."/>
            <person name="Howarth C."/>
            <person name="Imamovic A."/>
            <person name="Larimer J."/>
            <person name="Martinez D."/>
            <person name="Murphy C."/>
            <person name="Pearson M.D."/>
            <person name="Persinoti G."/>
            <person name="Poon T."/>
            <person name="Priest M."/>
            <person name="Roberts A.D."/>
            <person name="Saif S."/>
            <person name="Shea T.D."/>
            <person name="Sykes S.N."/>
            <person name="Wortman J."/>
            <person name="Nusbaum C."/>
            <person name="Birren B."/>
        </authorList>
    </citation>
    <scope>NUCLEOTIDE SEQUENCE [LARGE SCALE GENOMIC DNA]</scope>
    <source>
        <strain evidence="5">CBS 288.86</strain>
    </source>
</reference>
<name>A0A022VRL6_TRIRU</name>
<dbReference type="Gene3D" id="3.40.30.10">
    <property type="entry name" value="Glutaredoxin"/>
    <property type="match status" value="1"/>
</dbReference>
<dbReference type="InterPro" id="IPR010987">
    <property type="entry name" value="Glutathione-S-Trfase_C-like"/>
</dbReference>
<dbReference type="SUPFAM" id="SSF47616">
    <property type="entry name" value="GST C-terminal domain-like"/>
    <property type="match status" value="1"/>
</dbReference>
<feature type="domain" description="GST C-terminal" evidence="4">
    <location>
        <begin position="123"/>
        <end position="249"/>
    </location>
</feature>
<dbReference type="SFLD" id="SFLDG01151">
    <property type="entry name" value="Main.2:_Nu-like"/>
    <property type="match status" value="1"/>
</dbReference>
<dbReference type="PROSITE" id="PS50405">
    <property type="entry name" value="GST_CTER"/>
    <property type="match status" value="1"/>
</dbReference>
<dbReference type="CDD" id="cd10291">
    <property type="entry name" value="GST_C_YfcG_like"/>
    <property type="match status" value="1"/>
</dbReference>
<dbReference type="PANTHER" id="PTHR44051:SF8">
    <property type="entry name" value="GLUTATHIONE S-TRANSFERASE GSTA"/>
    <property type="match status" value="1"/>
</dbReference>
<dbReference type="CDD" id="cd03048">
    <property type="entry name" value="GST_N_Ure2p_like"/>
    <property type="match status" value="1"/>
</dbReference>
<evidence type="ECO:0000256" key="2">
    <source>
        <dbReference type="RuleBase" id="RU003494"/>
    </source>
</evidence>
<dbReference type="Proteomes" id="UP000023758">
    <property type="component" value="Unassembled WGS sequence"/>
</dbReference>
<dbReference type="InterPro" id="IPR036249">
    <property type="entry name" value="Thioredoxin-like_sf"/>
</dbReference>
<evidence type="ECO:0008006" key="6">
    <source>
        <dbReference type="Google" id="ProtNLM"/>
    </source>
</evidence>
<evidence type="ECO:0000256" key="1">
    <source>
        <dbReference type="ARBA" id="ARBA00007409"/>
    </source>
</evidence>
<dbReference type="SFLD" id="SFLDS00019">
    <property type="entry name" value="Glutathione_Transferase_(cytos"/>
    <property type="match status" value="1"/>
</dbReference>
<dbReference type="Pfam" id="PF00043">
    <property type="entry name" value="GST_C"/>
    <property type="match status" value="1"/>
</dbReference>
<proteinExistence type="inferred from homology"/>
<dbReference type="OrthoDB" id="422574at2759"/>
<comment type="similarity">
    <text evidence="1 2">Belongs to the GST superfamily.</text>
</comment>
<dbReference type="Pfam" id="PF02798">
    <property type="entry name" value="GST_N"/>
    <property type="match status" value="1"/>
</dbReference>
<dbReference type="InterPro" id="IPR040079">
    <property type="entry name" value="Glutathione_S-Trfase"/>
</dbReference>
<dbReference type="InterPro" id="IPR004046">
    <property type="entry name" value="GST_C"/>
</dbReference>
<evidence type="ECO:0000259" key="4">
    <source>
        <dbReference type="PROSITE" id="PS50405"/>
    </source>
</evidence>
<dbReference type="InterPro" id="IPR004045">
    <property type="entry name" value="Glutathione_S-Trfase_N"/>
</dbReference>
<evidence type="ECO:0000313" key="5">
    <source>
        <dbReference type="EMBL" id="EZF48569.1"/>
    </source>
</evidence>
<feature type="domain" description="GST N-terminal" evidence="3">
    <location>
        <begin position="30"/>
        <end position="116"/>
    </location>
</feature>
<dbReference type="EMBL" id="KK207924">
    <property type="protein sequence ID" value="EZF48569.1"/>
    <property type="molecule type" value="Genomic_DNA"/>
</dbReference>
<dbReference type="FunFam" id="3.40.30.10:FF:000172">
    <property type="entry name" value="Glutathione S-transferase GstA"/>
    <property type="match status" value="1"/>
</dbReference>
<dbReference type="SUPFAM" id="SSF52833">
    <property type="entry name" value="Thioredoxin-like"/>
    <property type="match status" value="1"/>
</dbReference>
<dbReference type="InterPro" id="IPR036282">
    <property type="entry name" value="Glutathione-S-Trfase_C_sf"/>
</dbReference>
<dbReference type="AlphaFoldDB" id="A0A022VRL6"/>
<dbReference type="HOGENOM" id="CLU_011226_14_0_1"/>
<gene>
    <name evidence="5" type="ORF">H103_07791</name>
</gene>
<sequence>MIRRLTQYTKQFQRPVTTLVNSNVKMAAPASDITLYTSQTPNGIKISIALEELGLPYKVVAIELGQNTQKEPWFLEINPNGRIPAITDTFTDGKKIAIFESGSILEYLVDRYDTEHKISYPKGTREAYEVSNWLFFQNAGVGPMQGQANHFNRYAPERIEYGVNRYTNETRRLYGVLDKHLSQSKSGFLVGDHISIADISHWGWIASAGWAGVDIDDFPHLKAWEEKLLKREGVEKGRHVPKPHTIKEVLKDKEAMEREAAKSRQWVQAGMKSDASK</sequence>